<dbReference type="GO" id="GO:0007064">
    <property type="term" value="P:mitotic sister chromatid cohesion"/>
    <property type="evidence" value="ECO:0007669"/>
    <property type="project" value="TreeGrafter"/>
</dbReference>
<dbReference type="InterPro" id="IPR057261">
    <property type="entry name" value="Sororin-like_M"/>
</dbReference>
<evidence type="ECO:0000259" key="11">
    <source>
        <dbReference type="Pfam" id="PF25220"/>
    </source>
</evidence>
<dbReference type="GO" id="GO:0006302">
    <property type="term" value="P:double-strand break repair"/>
    <property type="evidence" value="ECO:0007669"/>
    <property type="project" value="TreeGrafter"/>
</dbReference>
<feature type="region of interest" description="Disordered" evidence="9">
    <location>
        <begin position="1"/>
        <end position="210"/>
    </location>
</feature>
<evidence type="ECO:0000256" key="4">
    <source>
        <dbReference type="ARBA" id="ARBA00022618"/>
    </source>
</evidence>
<protein>
    <recommendedName>
        <fullName evidence="14">Cell division cycle associated 5</fullName>
    </recommendedName>
</protein>
<evidence type="ECO:0000256" key="1">
    <source>
        <dbReference type="ARBA" id="ARBA00004123"/>
    </source>
</evidence>
<feature type="region of interest" description="Disordered" evidence="9">
    <location>
        <begin position="331"/>
        <end position="352"/>
    </location>
</feature>
<evidence type="ECO:0000256" key="9">
    <source>
        <dbReference type="SAM" id="MobiDB-lite"/>
    </source>
</evidence>
<proteinExistence type="inferred from homology"/>
<dbReference type="GO" id="GO:0007080">
    <property type="term" value="P:mitotic metaphase chromosome alignment"/>
    <property type="evidence" value="ECO:0007669"/>
    <property type="project" value="TreeGrafter"/>
</dbReference>
<evidence type="ECO:0000256" key="5">
    <source>
        <dbReference type="ARBA" id="ARBA00022776"/>
    </source>
</evidence>
<name>A0A8C5Q3D3_9ANUR</name>
<feature type="compositionally biased region" description="Polar residues" evidence="9">
    <location>
        <begin position="65"/>
        <end position="91"/>
    </location>
</feature>
<feature type="compositionally biased region" description="Low complexity" evidence="9">
    <location>
        <begin position="27"/>
        <end position="56"/>
    </location>
</feature>
<dbReference type="PANTHER" id="PTHR31092">
    <property type="entry name" value="SORORIN"/>
    <property type="match status" value="1"/>
</dbReference>
<dbReference type="Proteomes" id="UP000694569">
    <property type="component" value="Unplaced"/>
</dbReference>
<feature type="compositionally biased region" description="Low complexity" evidence="9">
    <location>
        <begin position="336"/>
        <end position="348"/>
    </location>
</feature>
<evidence type="ECO:0000256" key="6">
    <source>
        <dbReference type="ARBA" id="ARBA00023242"/>
    </source>
</evidence>
<keyword evidence="7" id="KW-0131">Cell cycle</keyword>
<evidence type="ECO:0000256" key="2">
    <source>
        <dbReference type="ARBA" id="ARBA00004286"/>
    </source>
</evidence>
<keyword evidence="6" id="KW-0539">Nucleus</keyword>
<dbReference type="InterPro" id="IPR057337">
    <property type="entry name" value="Sororin_C"/>
</dbReference>
<evidence type="ECO:0000313" key="12">
    <source>
        <dbReference type="Ensembl" id="ENSLLEP00000032247.1"/>
    </source>
</evidence>
<dbReference type="InterPro" id="IPR018605">
    <property type="entry name" value="Sororin"/>
</dbReference>
<feature type="compositionally biased region" description="Basic and acidic residues" evidence="9">
    <location>
        <begin position="10"/>
        <end position="21"/>
    </location>
</feature>
<dbReference type="Ensembl" id="ENSLLET00000033491.1">
    <property type="protein sequence ID" value="ENSLLEP00000032247.1"/>
    <property type="gene ID" value="ENSLLEG00000020469.1"/>
</dbReference>
<comment type="subcellular location">
    <subcellularLocation>
        <location evidence="2">Chromosome</location>
    </subcellularLocation>
    <subcellularLocation>
        <location evidence="1">Nucleus</location>
    </subcellularLocation>
</comment>
<dbReference type="GO" id="GO:0005694">
    <property type="term" value="C:chromosome"/>
    <property type="evidence" value="ECO:0007669"/>
    <property type="project" value="UniProtKB-SubCell"/>
</dbReference>
<feature type="domain" description="Sororin-like middle region" evidence="10">
    <location>
        <begin position="285"/>
        <end position="408"/>
    </location>
</feature>
<evidence type="ECO:0000256" key="7">
    <source>
        <dbReference type="ARBA" id="ARBA00023306"/>
    </source>
</evidence>
<feature type="compositionally biased region" description="Polar residues" evidence="9">
    <location>
        <begin position="199"/>
        <end position="210"/>
    </location>
</feature>
<reference evidence="12" key="1">
    <citation type="submission" date="2025-08" db="UniProtKB">
        <authorList>
            <consortium name="Ensembl"/>
        </authorList>
    </citation>
    <scope>IDENTIFICATION</scope>
</reference>
<feature type="compositionally biased region" description="Basic and acidic residues" evidence="9">
    <location>
        <begin position="368"/>
        <end position="382"/>
    </location>
</feature>
<dbReference type="PANTHER" id="PTHR31092:SF2">
    <property type="entry name" value="SORORIN"/>
    <property type="match status" value="1"/>
</dbReference>
<dbReference type="GO" id="GO:0051301">
    <property type="term" value="P:cell division"/>
    <property type="evidence" value="ECO:0007669"/>
    <property type="project" value="UniProtKB-KW"/>
</dbReference>
<feature type="domain" description="Sororin C-terminal region" evidence="11">
    <location>
        <begin position="424"/>
        <end position="447"/>
    </location>
</feature>
<comment type="similarity">
    <text evidence="8">Belongs to the sororin family.</text>
</comment>
<organism evidence="12 13">
    <name type="scientific">Leptobrachium leishanense</name>
    <name type="common">Leishan spiny toad</name>
    <dbReference type="NCBI Taxonomy" id="445787"/>
    <lineage>
        <taxon>Eukaryota</taxon>
        <taxon>Metazoa</taxon>
        <taxon>Chordata</taxon>
        <taxon>Craniata</taxon>
        <taxon>Vertebrata</taxon>
        <taxon>Euteleostomi</taxon>
        <taxon>Amphibia</taxon>
        <taxon>Batrachia</taxon>
        <taxon>Anura</taxon>
        <taxon>Pelobatoidea</taxon>
        <taxon>Megophryidae</taxon>
        <taxon>Leptobrachium</taxon>
    </lineage>
</organism>
<keyword evidence="5" id="KW-0498">Mitosis</keyword>
<evidence type="ECO:0000256" key="8">
    <source>
        <dbReference type="ARBA" id="ARBA00093465"/>
    </source>
</evidence>
<keyword evidence="13" id="KW-1185">Reference proteome</keyword>
<dbReference type="Pfam" id="PF25220">
    <property type="entry name" value="Sororin_C"/>
    <property type="match status" value="1"/>
</dbReference>
<dbReference type="GO" id="GO:0005634">
    <property type="term" value="C:nucleus"/>
    <property type="evidence" value="ECO:0007669"/>
    <property type="project" value="UniProtKB-SubCell"/>
</dbReference>
<keyword evidence="3" id="KW-0158">Chromosome</keyword>
<evidence type="ECO:0000259" key="10">
    <source>
        <dbReference type="Pfam" id="PF09666"/>
    </source>
</evidence>
<accession>A0A8C5Q3D3</accession>
<dbReference type="OrthoDB" id="9949198at2759"/>
<dbReference type="GO" id="GO:0031536">
    <property type="term" value="P:positive regulation of exit from mitosis"/>
    <property type="evidence" value="ECO:0007669"/>
    <property type="project" value="TreeGrafter"/>
</dbReference>
<dbReference type="AlphaFoldDB" id="A0A8C5Q3D3"/>
<evidence type="ECO:0000313" key="13">
    <source>
        <dbReference type="Proteomes" id="UP000694569"/>
    </source>
</evidence>
<dbReference type="GeneTree" id="ENSGT00390000010028"/>
<dbReference type="Pfam" id="PF09666">
    <property type="entry name" value="Sororin_middle"/>
    <property type="match status" value="1"/>
</dbReference>
<sequence>MTMSAKKRASLKDTPREECIRSQKTLSSSNSPVSTSSSMRKSQMMSSSSSTPEMASPVKRRSQKKCSGSDLQERTSFSNRSQKTSSISTSEIAAPLNRRSQRTSSSSTAEMASPVNRRSQRTSSSSTAEMASPVNRRSQNKPPGTEGLEGTSLSNRRLQKKRSDNDGLQRTTPPPRTSQKSSSSSSSEKCLLSNKMSEDMTSVGTTSDTSVPAPIVRRQITAKKIMPRKTLLSIASLAPVPTPKVLDTTAAPRRSSRISPKFEKENAMFDNPQNLSKDRTAHLVADVDVLSPIPLNISLSPTQDRDKLMSQKVRRSYSRLDMSLNGSVLLYSPTKNTSLSDSSTPNSSAKSKRKSLFGFNKLLSSVTPEKELSARRDSKDNKPVLNKRSAVDASVEEPDPNIPGVALVKQKRRKRKIPLLEKSQVDEWAALMNAEFEEAEKFDLFVE</sequence>
<reference evidence="12" key="2">
    <citation type="submission" date="2025-09" db="UniProtKB">
        <authorList>
            <consortium name="Ensembl"/>
        </authorList>
    </citation>
    <scope>IDENTIFICATION</scope>
</reference>
<feature type="region of interest" description="Disordered" evidence="9">
    <location>
        <begin position="368"/>
        <end position="402"/>
    </location>
</feature>
<evidence type="ECO:0008006" key="14">
    <source>
        <dbReference type="Google" id="ProtNLM"/>
    </source>
</evidence>
<evidence type="ECO:0000256" key="3">
    <source>
        <dbReference type="ARBA" id="ARBA00022454"/>
    </source>
</evidence>
<keyword evidence="4" id="KW-0132">Cell division</keyword>